<dbReference type="AlphaFoldDB" id="A0A3D9UHG2"/>
<keyword evidence="3" id="KW-1185">Reference proteome</keyword>
<feature type="transmembrane region" description="Helical" evidence="1">
    <location>
        <begin position="12"/>
        <end position="34"/>
    </location>
</feature>
<dbReference type="RefSeq" id="WP_115825534.1">
    <property type="nucleotide sequence ID" value="NZ_QTUB01000001.1"/>
</dbReference>
<keyword evidence="1" id="KW-1133">Transmembrane helix</keyword>
<proteinExistence type="predicted"/>
<evidence type="ECO:0000256" key="1">
    <source>
        <dbReference type="SAM" id="Phobius"/>
    </source>
</evidence>
<dbReference type="EMBL" id="QTUB01000001">
    <property type="protein sequence ID" value="REF26085.1"/>
    <property type="molecule type" value="Genomic_DNA"/>
</dbReference>
<accession>A0A3D9UHG2</accession>
<name>A0A3D9UHG2_9GAMM</name>
<evidence type="ECO:0000313" key="2">
    <source>
        <dbReference type="EMBL" id="REF26085.1"/>
    </source>
</evidence>
<comment type="caution">
    <text evidence="2">The sequence shown here is derived from an EMBL/GenBank/DDBJ whole genome shotgun (WGS) entry which is preliminary data.</text>
</comment>
<feature type="transmembrane region" description="Helical" evidence="1">
    <location>
        <begin position="82"/>
        <end position="102"/>
    </location>
</feature>
<dbReference type="Proteomes" id="UP000256294">
    <property type="component" value="Unassembled WGS sequence"/>
</dbReference>
<organism evidence="2 3">
    <name type="scientific">Xenorhabdus cabanillasii</name>
    <dbReference type="NCBI Taxonomy" id="351673"/>
    <lineage>
        <taxon>Bacteria</taxon>
        <taxon>Pseudomonadati</taxon>
        <taxon>Pseudomonadota</taxon>
        <taxon>Gammaproteobacteria</taxon>
        <taxon>Enterobacterales</taxon>
        <taxon>Morganellaceae</taxon>
        <taxon>Xenorhabdus</taxon>
    </lineage>
</organism>
<protein>
    <submittedName>
        <fullName evidence="2">Uncharacterized protein</fullName>
    </submittedName>
</protein>
<keyword evidence="1" id="KW-0812">Transmembrane</keyword>
<reference evidence="2 3" key="1">
    <citation type="submission" date="2018-08" db="EMBL/GenBank/DDBJ databases">
        <title>Genomic Encyclopedia of Archaeal and Bacterial Type Strains, Phase II (KMG-II): from individual species to whole genera.</title>
        <authorList>
            <person name="Goeker M."/>
        </authorList>
    </citation>
    <scope>NUCLEOTIDE SEQUENCE [LARGE SCALE GENOMIC DNA]</scope>
    <source>
        <strain evidence="2 3">DSM 17905</strain>
    </source>
</reference>
<keyword evidence="1" id="KW-0472">Membrane</keyword>
<evidence type="ECO:0000313" key="3">
    <source>
        <dbReference type="Proteomes" id="UP000256294"/>
    </source>
</evidence>
<feature type="transmembrane region" description="Helical" evidence="1">
    <location>
        <begin position="46"/>
        <end position="70"/>
    </location>
</feature>
<sequence length="147" mass="16451">MVTDLQLISLEYLLFFILTTLFLSSPLLSTIILLNEDSPTNFGHVYAANSVWMLFGGSIIVTVFSILFLVKGWKAKTLSKISTVLPILLFCIIGIVCGISSYKHLNFFSNDVLVLRYGLIYSLVKDVQCDSPVMLIKLNNDPEKPIE</sequence>
<gene>
    <name evidence="2" type="ORF">BDD26_0665</name>
</gene>